<dbReference type="Gene3D" id="3.40.50.720">
    <property type="entry name" value="NAD(P)-binding Rossmann-like Domain"/>
    <property type="match status" value="1"/>
</dbReference>
<dbReference type="PRINTS" id="PR00080">
    <property type="entry name" value="SDRFAMILY"/>
</dbReference>
<dbReference type="FunFam" id="3.40.50.720:FF:000084">
    <property type="entry name" value="Short-chain dehydrogenase reductase"/>
    <property type="match status" value="1"/>
</dbReference>
<dbReference type="PROSITE" id="PS00061">
    <property type="entry name" value="ADH_SHORT"/>
    <property type="match status" value="1"/>
</dbReference>
<sequence length="253" mass="27121">MSRLDGKIAIVTGGSRGIGKAVAAAFAREGAKVVVSSRKQETLDEVAEEINAEYPDSVFASACHVGDADQIDELIDWVEAEVGLPNVLVNNAATNPYFGPMVEAEDWAWEKTFEVNARGYFRMCQRVARRLLAANQPGSLINMTSVMGMQAAPFQGIYGMTKAAVISMTETLAVELGAGNIRVNAIAPGLVDTKFASVLVENEELRKPFTERAALGRYAQPEEIAPMAVFLASDESSYVTGQTFPVDGGYTTG</sequence>
<name>A0A4Y6PTC3_PERCE</name>
<reference evidence="2 3" key="1">
    <citation type="submission" date="2019-06" db="EMBL/GenBank/DDBJ databases">
        <title>Persicimonas caeni gen. nov., sp. nov., a predatory bacterium isolated from solar saltern.</title>
        <authorList>
            <person name="Wang S."/>
        </authorList>
    </citation>
    <scope>NUCLEOTIDE SEQUENCE [LARGE SCALE GENOMIC DNA]</scope>
    <source>
        <strain evidence="2 3">YN101</strain>
    </source>
</reference>
<comment type="similarity">
    <text evidence="1">Belongs to the short-chain dehydrogenases/reductases (SDR) family.</text>
</comment>
<accession>A0A4Y6PTC3</accession>
<dbReference type="InterPro" id="IPR020904">
    <property type="entry name" value="Sc_DH/Rdtase_CS"/>
</dbReference>
<dbReference type="SUPFAM" id="SSF51735">
    <property type="entry name" value="NAD(P)-binding Rossmann-fold domains"/>
    <property type="match status" value="1"/>
</dbReference>
<dbReference type="AlphaFoldDB" id="A0A4Y6PTC3"/>
<evidence type="ECO:0000313" key="3">
    <source>
        <dbReference type="Proteomes" id="UP000315995"/>
    </source>
</evidence>
<dbReference type="PANTHER" id="PTHR43943:SF2">
    <property type="entry name" value="DEHYDROGENASE_REDUCTASE 4"/>
    <property type="match status" value="1"/>
</dbReference>
<evidence type="ECO:0000256" key="1">
    <source>
        <dbReference type="ARBA" id="ARBA00006484"/>
    </source>
</evidence>
<proteinExistence type="inferred from homology"/>
<organism evidence="2 3">
    <name type="scientific">Persicimonas caeni</name>
    <dbReference type="NCBI Taxonomy" id="2292766"/>
    <lineage>
        <taxon>Bacteria</taxon>
        <taxon>Deltaproteobacteria</taxon>
        <taxon>Bradymonadales</taxon>
        <taxon>Bradymonadaceae</taxon>
        <taxon>Persicimonas</taxon>
    </lineage>
</organism>
<dbReference type="PRINTS" id="PR00081">
    <property type="entry name" value="GDHRDH"/>
</dbReference>
<keyword evidence="2" id="KW-0560">Oxidoreductase</keyword>
<dbReference type="PANTHER" id="PTHR43943">
    <property type="entry name" value="DEHYDROGENASE/REDUCTASE (SDR FAMILY) MEMBER 4"/>
    <property type="match status" value="1"/>
</dbReference>
<protein>
    <submittedName>
        <fullName evidence="2">Glucose 1-dehydrogenase</fullName>
        <ecNumber evidence="2">1.1.1.47</ecNumber>
    </submittedName>
</protein>
<dbReference type="EMBL" id="CP041186">
    <property type="protein sequence ID" value="QDG51576.1"/>
    <property type="molecule type" value="Genomic_DNA"/>
</dbReference>
<dbReference type="EC" id="1.1.1.47" evidence="2"/>
<dbReference type="InterPro" id="IPR002347">
    <property type="entry name" value="SDR_fam"/>
</dbReference>
<gene>
    <name evidence="2" type="ORF">FIV42_12715</name>
</gene>
<evidence type="ECO:0000313" key="2">
    <source>
        <dbReference type="EMBL" id="QDG51576.1"/>
    </source>
</evidence>
<dbReference type="Proteomes" id="UP000315995">
    <property type="component" value="Chromosome"/>
</dbReference>
<dbReference type="GO" id="GO:0047936">
    <property type="term" value="F:glucose 1-dehydrogenase [NAD(P)+] activity"/>
    <property type="evidence" value="ECO:0007669"/>
    <property type="project" value="UniProtKB-EC"/>
</dbReference>
<accession>A0A5B8Y6G8</accession>
<dbReference type="RefSeq" id="WP_141198056.1">
    <property type="nucleotide sequence ID" value="NZ_CP041186.1"/>
</dbReference>
<dbReference type="Pfam" id="PF13561">
    <property type="entry name" value="adh_short_C2"/>
    <property type="match status" value="1"/>
</dbReference>
<dbReference type="CDD" id="cd05233">
    <property type="entry name" value="SDR_c"/>
    <property type="match status" value="1"/>
</dbReference>
<dbReference type="OrthoDB" id="5354363at2"/>
<dbReference type="NCBIfam" id="NF005559">
    <property type="entry name" value="PRK07231.1"/>
    <property type="match status" value="1"/>
</dbReference>
<dbReference type="InterPro" id="IPR036291">
    <property type="entry name" value="NAD(P)-bd_dom_sf"/>
</dbReference>
<keyword evidence="3" id="KW-1185">Reference proteome</keyword>